<evidence type="ECO:0000256" key="13">
    <source>
        <dbReference type="SAM" id="MobiDB-lite"/>
    </source>
</evidence>
<dbReference type="OrthoDB" id="5432at2759"/>
<evidence type="ECO:0000256" key="5">
    <source>
        <dbReference type="ARBA" id="ARBA00015035"/>
    </source>
</evidence>
<keyword evidence="7" id="KW-0521">NADP</keyword>
<feature type="region of interest" description="Disordered" evidence="13">
    <location>
        <begin position="1"/>
        <end position="34"/>
    </location>
</feature>
<evidence type="ECO:0000256" key="6">
    <source>
        <dbReference type="ARBA" id="ARBA00022619"/>
    </source>
</evidence>
<dbReference type="GeneID" id="30974678"/>
<dbReference type="Pfam" id="PF01872">
    <property type="entry name" value="RibD_C"/>
    <property type="match status" value="1"/>
</dbReference>
<dbReference type="EC" id="1.1.1.302" evidence="4"/>
<reference evidence="16" key="1">
    <citation type="journal article" date="2017" name="Genome Biol.">
        <title>Comparative genomics reveals high biological diversity and specific adaptations in the industrially and medically important fungal genus Aspergillus.</title>
        <authorList>
            <person name="de Vries R.P."/>
            <person name="Riley R."/>
            <person name="Wiebenga A."/>
            <person name="Aguilar-Osorio G."/>
            <person name="Amillis S."/>
            <person name="Uchima C.A."/>
            <person name="Anderluh G."/>
            <person name="Asadollahi M."/>
            <person name="Askin M."/>
            <person name="Barry K."/>
            <person name="Battaglia E."/>
            <person name="Bayram O."/>
            <person name="Benocci T."/>
            <person name="Braus-Stromeyer S.A."/>
            <person name="Caldana C."/>
            <person name="Canovas D."/>
            <person name="Cerqueira G.C."/>
            <person name="Chen F."/>
            <person name="Chen W."/>
            <person name="Choi C."/>
            <person name="Clum A."/>
            <person name="Dos Santos R.A."/>
            <person name="Damasio A.R."/>
            <person name="Diallinas G."/>
            <person name="Emri T."/>
            <person name="Fekete E."/>
            <person name="Flipphi M."/>
            <person name="Freyberg S."/>
            <person name="Gallo A."/>
            <person name="Gournas C."/>
            <person name="Habgood R."/>
            <person name="Hainaut M."/>
            <person name="Harispe M.L."/>
            <person name="Henrissat B."/>
            <person name="Hilden K.S."/>
            <person name="Hope R."/>
            <person name="Hossain A."/>
            <person name="Karabika E."/>
            <person name="Karaffa L."/>
            <person name="Karanyi Z."/>
            <person name="Krasevec N."/>
            <person name="Kuo A."/>
            <person name="Kusch H."/>
            <person name="LaButti K."/>
            <person name="Lagendijk E.L."/>
            <person name="Lapidus A."/>
            <person name="Levasseur A."/>
            <person name="Lindquist E."/>
            <person name="Lipzen A."/>
            <person name="Logrieco A.F."/>
            <person name="MacCabe A."/>
            <person name="Maekelae M.R."/>
            <person name="Malavazi I."/>
            <person name="Melin P."/>
            <person name="Meyer V."/>
            <person name="Mielnichuk N."/>
            <person name="Miskei M."/>
            <person name="Molnar A.P."/>
            <person name="Mule G."/>
            <person name="Ngan C.Y."/>
            <person name="Orejas M."/>
            <person name="Orosz E."/>
            <person name="Ouedraogo J.P."/>
            <person name="Overkamp K.M."/>
            <person name="Park H.-S."/>
            <person name="Perrone G."/>
            <person name="Piumi F."/>
            <person name="Punt P.J."/>
            <person name="Ram A.F."/>
            <person name="Ramon A."/>
            <person name="Rauscher S."/>
            <person name="Record E."/>
            <person name="Riano-Pachon D.M."/>
            <person name="Robert V."/>
            <person name="Roehrig J."/>
            <person name="Ruller R."/>
            <person name="Salamov A."/>
            <person name="Salih N.S."/>
            <person name="Samson R.A."/>
            <person name="Sandor E."/>
            <person name="Sanguinetti M."/>
            <person name="Schuetze T."/>
            <person name="Sepcic K."/>
            <person name="Shelest E."/>
            <person name="Sherlock G."/>
            <person name="Sophianopoulou V."/>
            <person name="Squina F.M."/>
            <person name="Sun H."/>
            <person name="Susca A."/>
            <person name="Todd R.B."/>
            <person name="Tsang A."/>
            <person name="Unkles S.E."/>
            <person name="van de Wiele N."/>
            <person name="van Rossen-Uffink D."/>
            <person name="Oliveira J.V."/>
            <person name="Vesth T.C."/>
            <person name="Visser J."/>
            <person name="Yu J.-H."/>
            <person name="Zhou M."/>
            <person name="Andersen M.R."/>
            <person name="Archer D.B."/>
            <person name="Baker S.E."/>
            <person name="Benoit I."/>
            <person name="Brakhage A.A."/>
            <person name="Braus G.H."/>
            <person name="Fischer R."/>
            <person name="Frisvad J.C."/>
            <person name="Goldman G.H."/>
            <person name="Houbraken J."/>
            <person name="Oakley B."/>
            <person name="Pocsi I."/>
            <person name="Scazzocchio C."/>
            <person name="Seiboth B."/>
            <person name="vanKuyk P.A."/>
            <person name="Wortman J."/>
            <person name="Dyer P.S."/>
            <person name="Grigoriev I.V."/>
        </authorList>
    </citation>
    <scope>NUCLEOTIDE SEQUENCE [LARGE SCALE GENOMIC DNA]</scope>
    <source>
        <strain evidence="16">ATCC 16872 / CBS 172.66 / WB 5094</strain>
    </source>
</reference>
<comment type="catalytic activity">
    <reaction evidence="11">
        <text>2,5-diamino-6-(1-D-ribitylamino)pyrimidin-4(3H)-one 5'-phosphate + NAD(+) = 2,5-diamino-6-(1-D-ribosylamino)pyrimidin-4(3H)-one 5'-phosphate + NADH + H(+)</text>
        <dbReference type="Rhea" id="RHEA:27274"/>
        <dbReference type="ChEBI" id="CHEBI:15378"/>
        <dbReference type="ChEBI" id="CHEBI:57540"/>
        <dbReference type="ChEBI" id="CHEBI:57945"/>
        <dbReference type="ChEBI" id="CHEBI:58890"/>
        <dbReference type="ChEBI" id="CHEBI:59545"/>
        <dbReference type="EC" id="1.1.1.302"/>
    </reaction>
</comment>
<dbReference type="GO" id="GO:0008703">
    <property type="term" value="F:5-amino-6-(5-phosphoribosylamino)uracil reductase activity"/>
    <property type="evidence" value="ECO:0007669"/>
    <property type="project" value="InterPro"/>
</dbReference>
<keyword evidence="6" id="KW-0686">Riboflavin biosynthesis</keyword>
<proteinExistence type="inferred from homology"/>
<dbReference type="VEuPathDB" id="FungiDB:ASPACDRAFT_41002"/>
<evidence type="ECO:0000256" key="10">
    <source>
        <dbReference type="ARBA" id="ARBA00031630"/>
    </source>
</evidence>
<comment type="pathway">
    <text evidence="2">Cofactor biosynthesis; riboflavin biosynthesis.</text>
</comment>
<comment type="similarity">
    <text evidence="3">Belongs to the HTP reductase family.</text>
</comment>
<feature type="domain" description="Bacterial bifunctional deaminase-reductase C-terminal" evidence="14">
    <location>
        <begin position="39"/>
        <end position="292"/>
    </location>
</feature>
<evidence type="ECO:0000313" key="16">
    <source>
        <dbReference type="Proteomes" id="UP000184546"/>
    </source>
</evidence>
<dbReference type="AlphaFoldDB" id="A0A1L9X183"/>
<dbReference type="RefSeq" id="XP_020058522.1">
    <property type="nucleotide sequence ID" value="XM_020200864.1"/>
</dbReference>
<evidence type="ECO:0000256" key="3">
    <source>
        <dbReference type="ARBA" id="ARBA00009723"/>
    </source>
</evidence>
<evidence type="ECO:0000256" key="1">
    <source>
        <dbReference type="ARBA" id="ARBA00003555"/>
    </source>
</evidence>
<dbReference type="Gene3D" id="3.40.430.10">
    <property type="entry name" value="Dihydrofolate Reductase, subunit A"/>
    <property type="match status" value="1"/>
</dbReference>
<protein>
    <recommendedName>
        <fullName evidence="5">2,5-diamino-6-ribosylamino-4(3H)-pyrimidinone 5'-phosphate reductase</fullName>
        <ecNumber evidence="4">1.1.1.302</ecNumber>
    </recommendedName>
    <alternativeName>
        <fullName evidence="10">2,5-diamino-6-(5-phospho-D-ribosylamino)pyrimidin-4(3H)-one reductase</fullName>
    </alternativeName>
    <alternativeName>
        <fullName evidence="9">2,5-diamino-6-ribitylamino-4(3H)-pyrimidinone 5'-phosphate synthase</fullName>
    </alternativeName>
</protein>
<comment type="function">
    <text evidence="1">Catalyzes an early step in riboflavin biosynthesis, the NADPH-dependent reduction of the ribose side chain of 2,5-diamino-6-ribosylamino-4(3H)-pyrimidinone 5'-phosphate, yielding 2,5-diamino-6-ribitylamino-4(3H)-pyrimidinone 5'-phosphate.</text>
</comment>
<name>A0A1L9X183_ASPA1</name>
<evidence type="ECO:0000256" key="11">
    <source>
        <dbReference type="ARBA" id="ARBA00047550"/>
    </source>
</evidence>
<dbReference type="STRING" id="690307.A0A1L9X183"/>
<dbReference type="EMBL" id="KV878973">
    <property type="protein sequence ID" value="OJK02183.1"/>
    <property type="molecule type" value="Genomic_DNA"/>
</dbReference>
<evidence type="ECO:0000256" key="8">
    <source>
        <dbReference type="ARBA" id="ARBA00023002"/>
    </source>
</evidence>
<accession>A0A1L9X183</accession>
<keyword evidence="16" id="KW-1185">Reference proteome</keyword>
<evidence type="ECO:0000256" key="2">
    <source>
        <dbReference type="ARBA" id="ARBA00005104"/>
    </source>
</evidence>
<keyword evidence="8" id="KW-0560">Oxidoreductase</keyword>
<evidence type="ECO:0000313" key="15">
    <source>
        <dbReference type="EMBL" id="OJK02183.1"/>
    </source>
</evidence>
<evidence type="ECO:0000256" key="9">
    <source>
        <dbReference type="ARBA" id="ARBA00030073"/>
    </source>
</evidence>
<dbReference type="SUPFAM" id="SSF53597">
    <property type="entry name" value="Dihydrofolate reductase-like"/>
    <property type="match status" value="1"/>
</dbReference>
<dbReference type="GO" id="GO:0009231">
    <property type="term" value="P:riboflavin biosynthetic process"/>
    <property type="evidence" value="ECO:0007669"/>
    <property type="project" value="UniProtKB-KW"/>
</dbReference>
<comment type="catalytic activity">
    <reaction evidence="12">
        <text>2,5-diamino-6-(1-D-ribitylamino)pyrimidin-4(3H)-one 5'-phosphate + NADP(+) = 2,5-diamino-6-(1-D-ribosylamino)pyrimidin-4(3H)-one 5'-phosphate + NADPH + H(+)</text>
        <dbReference type="Rhea" id="RHEA:27278"/>
        <dbReference type="ChEBI" id="CHEBI:15378"/>
        <dbReference type="ChEBI" id="CHEBI:57783"/>
        <dbReference type="ChEBI" id="CHEBI:58349"/>
        <dbReference type="ChEBI" id="CHEBI:58890"/>
        <dbReference type="ChEBI" id="CHEBI:59545"/>
        <dbReference type="EC" id="1.1.1.302"/>
    </reaction>
</comment>
<dbReference type="PANTHER" id="PTHR38011">
    <property type="entry name" value="DIHYDROFOLATE REDUCTASE FAMILY PROTEIN (AFU_ORTHOLOGUE AFUA_8G06820)"/>
    <property type="match status" value="1"/>
</dbReference>
<dbReference type="InterPro" id="IPR050765">
    <property type="entry name" value="Riboflavin_Biosynth_HTPR"/>
</dbReference>
<dbReference type="OMA" id="HYLRYHH"/>
<dbReference type="PANTHER" id="PTHR38011:SF7">
    <property type="entry name" value="2,5-DIAMINO-6-RIBOSYLAMINO-4(3H)-PYRIMIDINONE 5'-PHOSPHATE REDUCTASE"/>
    <property type="match status" value="1"/>
</dbReference>
<gene>
    <name evidence="15" type="ORF">ASPACDRAFT_41002</name>
</gene>
<organism evidence="15 16">
    <name type="scientific">Aspergillus aculeatus (strain ATCC 16872 / CBS 172.66 / WB 5094)</name>
    <dbReference type="NCBI Taxonomy" id="690307"/>
    <lineage>
        <taxon>Eukaryota</taxon>
        <taxon>Fungi</taxon>
        <taxon>Dikarya</taxon>
        <taxon>Ascomycota</taxon>
        <taxon>Pezizomycotina</taxon>
        <taxon>Eurotiomycetes</taxon>
        <taxon>Eurotiomycetidae</taxon>
        <taxon>Eurotiales</taxon>
        <taxon>Aspergillaceae</taxon>
        <taxon>Aspergillus</taxon>
        <taxon>Aspergillus subgen. Circumdati</taxon>
    </lineage>
</organism>
<dbReference type="InterPro" id="IPR024072">
    <property type="entry name" value="DHFR-like_dom_sf"/>
</dbReference>
<dbReference type="InterPro" id="IPR002734">
    <property type="entry name" value="RibDG_C"/>
</dbReference>
<evidence type="ECO:0000259" key="14">
    <source>
        <dbReference type="Pfam" id="PF01872"/>
    </source>
</evidence>
<sequence length="300" mass="32347">MTDPPRDALTFPPSDREFLEPHLPPPFPSATHNASPTLPFTTLTFATSLDSSLALSPGTRTVLSGPQSKAMTHYLRSRHDAILIGVGTAVADDPGLNCRLAGVGGYGADGLDGQPRPIIVDPSARWRITPQAKIVEMVRQGQGRAPWVLIAEGTEVEAEQRGVLEEVGGRFVSVPWGVSTPGGLGGNNEEEEEKVGRGRREFDWRQVLEYLRREEGVRSVMIEGGAAVINSLLEPRYQDLVSSVIVTIAPTWLGRGGVVVSPPRRVGEGGLAVPASRLTEVKWYPFGEDVVLCGRIKVDT</sequence>
<evidence type="ECO:0000256" key="12">
    <source>
        <dbReference type="ARBA" id="ARBA00049020"/>
    </source>
</evidence>
<evidence type="ECO:0000256" key="7">
    <source>
        <dbReference type="ARBA" id="ARBA00022857"/>
    </source>
</evidence>
<evidence type="ECO:0000256" key="4">
    <source>
        <dbReference type="ARBA" id="ARBA00012851"/>
    </source>
</evidence>
<dbReference type="Proteomes" id="UP000184546">
    <property type="component" value="Unassembled WGS sequence"/>
</dbReference>